<keyword evidence="2 4" id="KW-0560">Oxidoreductase</keyword>
<reference evidence="6 7" key="1">
    <citation type="submission" date="2015-07" db="EMBL/GenBank/DDBJ databases">
        <title>Complete genome sequence of Mycobacterium goodii X7B, a facultative thermophilic biodesulfurizing bacterium.</title>
        <authorList>
            <person name="Yu B."/>
            <person name="Li F."/>
            <person name="Xu P."/>
        </authorList>
    </citation>
    <scope>NUCLEOTIDE SEQUENCE [LARGE SCALE GENOMIC DNA]</scope>
    <source>
        <strain evidence="6 7">X7B</strain>
    </source>
</reference>
<dbReference type="Gene3D" id="3.40.605.10">
    <property type="entry name" value="Aldehyde Dehydrogenase, Chain A, domain 1"/>
    <property type="match status" value="1"/>
</dbReference>
<name>A0A0K0XGG0_MYCGD</name>
<dbReference type="PATRIC" id="fig|134601.6.peg.4109"/>
<sequence length="473" mass="49709">MFVDGEWRAAHSRAQIELIDPSTERWIAGAADGDTHDVAAAASAARAAAPDWGRTAPEERAALLDALADAVDKRQDEIARLVTAQNGTVLSRSRRTNGTRPVALYRHFADVARSFHPERYDGEAQGIIRREPLGVVGIIVPWNAPQSLLANKIGPALAAGCTAVIKPAAETSLDALLLAQMASAEGFPPGVINVVTGGRRTGAALVDCNDVDMVSFTGSTSAGRQIAARCGHMLRPLLAELGGKSAAVLLDDADLDVFAAKLIATCLPNTGQVCYACTRIIAPRALFDDVVDVVTHVLSQARVGDPLDPGVDFGPLVSEAQRRRVEQYIATARADGATVAFGGDRPPDTTAGYYVQPTVLVDVDRSMPVFREEIFGPVVVVVAHDGDDDAVTIANDSSYGLGGAVFSRDHGRAIEVARHTQTGGMSINGADRGASAPFYGYKDSGLGGVPGLEAHLAYKFIADAANAKRNVRA</sequence>
<feature type="active site" evidence="3">
    <location>
        <position position="240"/>
    </location>
</feature>
<evidence type="ECO:0000313" key="7">
    <source>
        <dbReference type="Proteomes" id="UP000062255"/>
    </source>
</evidence>
<accession>A0A0K0XGG0</accession>
<proteinExistence type="inferred from homology"/>
<evidence type="ECO:0000313" key="6">
    <source>
        <dbReference type="EMBL" id="AKS36485.1"/>
    </source>
</evidence>
<dbReference type="AlphaFoldDB" id="A0A0K0XGG0"/>
<evidence type="ECO:0000259" key="5">
    <source>
        <dbReference type="Pfam" id="PF00171"/>
    </source>
</evidence>
<evidence type="ECO:0000256" key="4">
    <source>
        <dbReference type="RuleBase" id="RU003345"/>
    </source>
</evidence>
<dbReference type="FunFam" id="3.40.605.10:FF:000007">
    <property type="entry name" value="NAD/NADP-dependent betaine aldehyde dehydrogenase"/>
    <property type="match status" value="1"/>
</dbReference>
<dbReference type="OrthoDB" id="6882680at2"/>
<comment type="similarity">
    <text evidence="1 4">Belongs to the aldehyde dehydrogenase family.</text>
</comment>
<dbReference type="InterPro" id="IPR016161">
    <property type="entry name" value="Ald_DH/histidinol_DH"/>
</dbReference>
<protein>
    <submittedName>
        <fullName evidence="6">Aldehyde dehydrogenase</fullName>
    </submittedName>
</protein>
<dbReference type="Proteomes" id="UP000062255">
    <property type="component" value="Chromosome"/>
</dbReference>
<evidence type="ECO:0000256" key="3">
    <source>
        <dbReference type="PROSITE-ProRule" id="PRU10007"/>
    </source>
</evidence>
<organism evidence="6 7">
    <name type="scientific">Mycolicibacterium goodii</name>
    <name type="common">Mycobacterium goodii</name>
    <dbReference type="NCBI Taxonomy" id="134601"/>
    <lineage>
        <taxon>Bacteria</taxon>
        <taxon>Bacillati</taxon>
        <taxon>Actinomycetota</taxon>
        <taxon>Actinomycetes</taxon>
        <taxon>Mycobacteriales</taxon>
        <taxon>Mycobacteriaceae</taxon>
        <taxon>Mycolicibacterium</taxon>
    </lineage>
</organism>
<dbReference type="FunFam" id="3.40.309.10:FF:000009">
    <property type="entry name" value="Aldehyde dehydrogenase A"/>
    <property type="match status" value="1"/>
</dbReference>
<feature type="domain" description="Aldehyde dehydrogenase" evidence="5">
    <location>
        <begin position="7"/>
        <end position="455"/>
    </location>
</feature>
<dbReference type="GO" id="GO:0016620">
    <property type="term" value="F:oxidoreductase activity, acting on the aldehyde or oxo group of donors, NAD or NADP as acceptor"/>
    <property type="evidence" value="ECO:0007669"/>
    <property type="project" value="InterPro"/>
</dbReference>
<dbReference type="InterPro" id="IPR029510">
    <property type="entry name" value="Ald_DH_CS_GLU"/>
</dbReference>
<dbReference type="KEGG" id="mgo:AFA91_19845"/>
<dbReference type="InterPro" id="IPR016162">
    <property type="entry name" value="Ald_DH_N"/>
</dbReference>
<dbReference type="PANTHER" id="PTHR42804:SF1">
    <property type="entry name" value="ALDEHYDE DEHYDROGENASE-RELATED"/>
    <property type="match status" value="1"/>
</dbReference>
<evidence type="ECO:0000256" key="1">
    <source>
        <dbReference type="ARBA" id="ARBA00009986"/>
    </source>
</evidence>
<dbReference type="InterPro" id="IPR016163">
    <property type="entry name" value="Ald_DH_C"/>
</dbReference>
<gene>
    <name evidence="6" type="ORF">AFA91_19845</name>
</gene>
<dbReference type="PANTHER" id="PTHR42804">
    <property type="entry name" value="ALDEHYDE DEHYDROGENASE"/>
    <property type="match status" value="1"/>
</dbReference>
<dbReference type="Gene3D" id="3.40.309.10">
    <property type="entry name" value="Aldehyde Dehydrogenase, Chain A, domain 2"/>
    <property type="match status" value="1"/>
</dbReference>
<evidence type="ECO:0000256" key="2">
    <source>
        <dbReference type="ARBA" id="ARBA00023002"/>
    </source>
</evidence>
<dbReference type="PROSITE" id="PS00687">
    <property type="entry name" value="ALDEHYDE_DEHYDR_GLU"/>
    <property type="match status" value="1"/>
</dbReference>
<dbReference type="EMBL" id="CP012150">
    <property type="protein sequence ID" value="AKS36485.1"/>
    <property type="molecule type" value="Genomic_DNA"/>
</dbReference>
<dbReference type="InterPro" id="IPR015590">
    <property type="entry name" value="Aldehyde_DH_dom"/>
</dbReference>
<dbReference type="Pfam" id="PF00171">
    <property type="entry name" value="Aldedh"/>
    <property type="match status" value="1"/>
</dbReference>
<dbReference type="STRING" id="134601.AFA91_19845"/>
<dbReference type="SUPFAM" id="SSF53720">
    <property type="entry name" value="ALDH-like"/>
    <property type="match status" value="1"/>
</dbReference>